<comment type="subcellular location">
    <subcellularLocation>
        <location evidence="8">Cytoplasm</location>
    </subcellularLocation>
</comment>
<comment type="catalytic activity">
    <reaction evidence="7 8">
        <text>(2S,6S)-2,6-diaminopimelate = meso-2,6-diaminopimelate</text>
        <dbReference type="Rhea" id="RHEA:15393"/>
        <dbReference type="ChEBI" id="CHEBI:57609"/>
        <dbReference type="ChEBI" id="CHEBI:57791"/>
        <dbReference type="EC" id="5.1.1.7"/>
    </reaction>
</comment>
<feature type="active site" description="Proton acceptor" evidence="8">
    <location>
        <position position="217"/>
    </location>
</feature>
<evidence type="ECO:0000313" key="11">
    <source>
        <dbReference type="Proteomes" id="UP000580839"/>
    </source>
</evidence>
<feature type="binding site" evidence="8">
    <location>
        <position position="73"/>
    </location>
    <ligand>
        <name>substrate</name>
    </ligand>
</feature>
<dbReference type="GO" id="GO:0005829">
    <property type="term" value="C:cytosol"/>
    <property type="evidence" value="ECO:0007669"/>
    <property type="project" value="TreeGrafter"/>
</dbReference>
<evidence type="ECO:0000256" key="5">
    <source>
        <dbReference type="ARBA" id="ARBA00023154"/>
    </source>
</evidence>
<dbReference type="Proteomes" id="UP000580839">
    <property type="component" value="Unassembled WGS sequence"/>
</dbReference>
<comment type="caution">
    <text evidence="8">Lacks conserved residue(s) required for the propagation of feature annotation.</text>
</comment>
<keyword evidence="5 8" id="KW-0457">Lysine biosynthesis</keyword>
<evidence type="ECO:0000313" key="10">
    <source>
        <dbReference type="EMBL" id="NOT35193.1"/>
    </source>
</evidence>
<dbReference type="AlphaFoldDB" id="A0A849SN21"/>
<dbReference type="PANTHER" id="PTHR31689">
    <property type="entry name" value="DIAMINOPIMELATE EPIMERASE, CHLOROPLASTIC"/>
    <property type="match status" value="1"/>
</dbReference>
<dbReference type="SUPFAM" id="SSF54506">
    <property type="entry name" value="Diaminopimelate epimerase-like"/>
    <property type="match status" value="2"/>
</dbReference>
<dbReference type="InterPro" id="IPR018510">
    <property type="entry name" value="DAP_epimerase_AS"/>
</dbReference>
<protein>
    <recommendedName>
        <fullName evidence="3 8">Diaminopimelate epimerase</fullName>
        <shortName evidence="8">DAP epimerase</shortName>
        <ecNumber evidence="3 8">5.1.1.7</ecNumber>
    </recommendedName>
    <alternativeName>
        <fullName evidence="8">PLP-independent amino acid racemase</fullName>
    </alternativeName>
</protein>
<evidence type="ECO:0000256" key="4">
    <source>
        <dbReference type="ARBA" id="ARBA00022605"/>
    </source>
</evidence>
<feature type="binding site" evidence="8">
    <location>
        <position position="21"/>
    </location>
    <ligand>
        <name>substrate</name>
    </ligand>
</feature>
<feature type="site" description="Could be important to modulate the pK values of the two catalytic cysteine residues" evidence="8">
    <location>
        <position position="157"/>
    </location>
</feature>
<comment type="caution">
    <text evidence="10">The sequence shown here is derived from an EMBL/GenBank/DDBJ whole genome shotgun (WGS) entry which is preliminary data.</text>
</comment>
<dbReference type="HAMAP" id="MF_00197">
    <property type="entry name" value="DAP_epimerase"/>
    <property type="match status" value="1"/>
</dbReference>
<evidence type="ECO:0000256" key="2">
    <source>
        <dbReference type="ARBA" id="ARBA00010219"/>
    </source>
</evidence>
<comment type="subunit">
    <text evidence="8">Homodimer.</text>
</comment>
<evidence type="ECO:0000256" key="9">
    <source>
        <dbReference type="PROSITE-ProRule" id="PRU10125"/>
    </source>
</evidence>
<sequence>MSHPSAAGLRIAFLKMHGAANDFVVIDHRGIALPEPPDAWIARICDRRRGVGADGVILLERDATCDFAMRYFNRDGGAADFCGNGARCAARRGLDLGLGSGGRIRFRTAVGVLDAEPTAGGGIALHFGRVERAGPEETLQVEGRTVRGRFVRAGVPHLVVPVERLSQVPLAEWAPPLRRHPRWGAEGANVDFVERIAPGRIAMRTYERGVEAETLACGSGAMASALWAAAHGDASPMVVRTWGGDDLEVRFEPDGEAWDVTLVGPATVAFEGVWTEGGE</sequence>
<feature type="binding site" evidence="8">
    <location>
        <begin position="83"/>
        <end position="84"/>
    </location>
    <ligand>
        <name>substrate</name>
    </ligand>
</feature>
<dbReference type="PANTHER" id="PTHR31689:SF0">
    <property type="entry name" value="DIAMINOPIMELATE EPIMERASE"/>
    <property type="match status" value="1"/>
</dbReference>
<keyword evidence="6 8" id="KW-0413">Isomerase</keyword>
<dbReference type="Pfam" id="PF01678">
    <property type="entry name" value="DAP_epimerase"/>
    <property type="match status" value="2"/>
</dbReference>
<dbReference type="NCBIfam" id="TIGR00652">
    <property type="entry name" value="DapF"/>
    <property type="match status" value="1"/>
</dbReference>
<accession>A0A849SN21</accession>
<keyword evidence="4 8" id="KW-0028">Amino-acid biosynthesis</keyword>
<organism evidence="10 11">
    <name type="scientific">Eiseniibacteriota bacterium</name>
    <dbReference type="NCBI Taxonomy" id="2212470"/>
    <lineage>
        <taxon>Bacteria</taxon>
        <taxon>Candidatus Eiseniibacteriota</taxon>
    </lineage>
</organism>
<feature type="site" description="Could be important to modulate the pK values of the two catalytic cysteine residues" evidence="8">
    <location>
        <position position="207"/>
    </location>
</feature>
<evidence type="ECO:0000256" key="3">
    <source>
        <dbReference type="ARBA" id="ARBA00013080"/>
    </source>
</evidence>
<feature type="active site" description="Proton donor" evidence="8">
    <location>
        <position position="82"/>
    </location>
</feature>
<gene>
    <name evidence="8" type="primary">dapF</name>
    <name evidence="10" type="ORF">HOP12_13685</name>
</gene>
<dbReference type="Gene3D" id="3.10.310.10">
    <property type="entry name" value="Diaminopimelate Epimerase, Chain A, domain 1"/>
    <property type="match status" value="2"/>
</dbReference>
<comment type="pathway">
    <text evidence="1 8">Amino-acid biosynthesis; L-lysine biosynthesis via DAP pathway; DL-2,6-diaminopimelate from LL-2,6-diaminopimelate: step 1/1.</text>
</comment>
<name>A0A849SN21_UNCEI</name>
<evidence type="ECO:0000256" key="7">
    <source>
        <dbReference type="ARBA" id="ARBA00051712"/>
    </source>
</evidence>
<feature type="binding site" evidence="8">
    <location>
        <position position="189"/>
    </location>
    <ligand>
        <name>substrate</name>
    </ligand>
</feature>
<feature type="active site" evidence="9">
    <location>
        <position position="82"/>
    </location>
</feature>
<evidence type="ECO:0000256" key="8">
    <source>
        <dbReference type="HAMAP-Rule" id="MF_00197"/>
    </source>
</evidence>
<dbReference type="GO" id="GO:0009089">
    <property type="term" value="P:lysine biosynthetic process via diaminopimelate"/>
    <property type="evidence" value="ECO:0007669"/>
    <property type="project" value="UniProtKB-UniRule"/>
</dbReference>
<evidence type="ECO:0000256" key="6">
    <source>
        <dbReference type="ARBA" id="ARBA00023235"/>
    </source>
</evidence>
<proteinExistence type="inferred from homology"/>
<dbReference type="GO" id="GO:0008837">
    <property type="term" value="F:diaminopimelate epimerase activity"/>
    <property type="evidence" value="ECO:0007669"/>
    <property type="project" value="UniProtKB-UniRule"/>
</dbReference>
<feature type="binding site" evidence="8">
    <location>
        <begin position="218"/>
        <end position="219"/>
    </location>
    <ligand>
        <name>substrate</name>
    </ligand>
</feature>
<reference evidence="10 11" key="1">
    <citation type="submission" date="2020-04" db="EMBL/GenBank/DDBJ databases">
        <title>Metagenomic profiling of ammonia- and methane-oxidizing microorganisms in a Dutch drinking water treatment plant.</title>
        <authorList>
            <person name="Poghosyan L."/>
            <person name="Leucker S."/>
        </authorList>
    </citation>
    <scope>NUCLEOTIDE SEQUENCE [LARGE SCALE GENOMIC DNA]</scope>
    <source>
        <strain evidence="10">S-RSF-IL-03</strain>
    </source>
</reference>
<dbReference type="InterPro" id="IPR001653">
    <property type="entry name" value="DAP_epimerase_DapF"/>
</dbReference>
<comment type="similarity">
    <text evidence="2 8">Belongs to the diaminopimelate epimerase family.</text>
</comment>
<keyword evidence="8" id="KW-0963">Cytoplasm</keyword>
<dbReference type="EMBL" id="JABFRW010000179">
    <property type="protein sequence ID" value="NOT35193.1"/>
    <property type="molecule type" value="Genomic_DNA"/>
</dbReference>
<dbReference type="UniPathway" id="UPA00034">
    <property type="reaction ID" value="UER00025"/>
</dbReference>
<dbReference type="EC" id="5.1.1.7" evidence="3 8"/>
<comment type="function">
    <text evidence="8">Catalyzes the stereoinversion of LL-2,6-diaminopimelate (L,L-DAP) to meso-diaminopimelate (meso-DAP), a precursor of L-lysine and an essential component of the bacterial peptidoglycan.</text>
</comment>
<dbReference type="PROSITE" id="PS01326">
    <property type="entry name" value="DAP_EPIMERASE"/>
    <property type="match status" value="1"/>
</dbReference>
<feature type="binding site" evidence="8">
    <location>
        <begin position="207"/>
        <end position="208"/>
    </location>
    <ligand>
        <name>substrate</name>
    </ligand>
</feature>
<evidence type="ECO:0000256" key="1">
    <source>
        <dbReference type="ARBA" id="ARBA00005196"/>
    </source>
</evidence>